<dbReference type="EMBL" id="CAADJE010000038">
    <property type="protein sequence ID" value="VFS90827.1"/>
    <property type="molecule type" value="Genomic_DNA"/>
</dbReference>
<gene>
    <name evidence="2" type="ORF">NCTC12998_07064</name>
</gene>
<dbReference type="InterPro" id="IPR043142">
    <property type="entry name" value="PapC-like_C_sf"/>
</dbReference>
<dbReference type="Proteomes" id="UP000345637">
    <property type="component" value="Unassembled WGS sequence"/>
</dbReference>
<proteinExistence type="predicted"/>
<dbReference type="AlphaFoldDB" id="A0A485D2A0"/>
<sequence length="61" mass="6764">MGKTFGMAGQNGQVYARLPDASGTLFIRWDSKQTCRVNYQMPARNKASGNNFIHLNGICVQ</sequence>
<feature type="domain" description="PapC-like C-terminal" evidence="1">
    <location>
        <begin position="5"/>
        <end position="42"/>
    </location>
</feature>
<dbReference type="InterPro" id="IPR025949">
    <property type="entry name" value="PapC-like_C"/>
</dbReference>
<evidence type="ECO:0000259" key="1">
    <source>
        <dbReference type="Pfam" id="PF13953"/>
    </source>
</evidence>
<dbReference type="Gene3D" id="2.60.40.2070">
    <property type="match status" value="1"/>
</dbReference>
<protein>
    <submittedName>
        <fullName evidence="2">Fimbrial outer membrane usher protein StbC</fullName>
    </submittedName>
</protein>
<evidence type="ECO:0000313" key="3">
    <source>
        <dbReference type="Proteomes" id="UP000345637"/>
    </source>
</evidence>
<dbReference type="Pfam" id="PF13953">
    <property type="entry name" value="PapC_C"/>
    <property type="match status" value="1"/>
</dbReference>
<accession>A0A485D2A0</accession>
<evidence type="ECO:0000313" key="2">
    <source>
        <dbReference type="EMBL" id="VFS90827.1"/>
    </source>
</evidence>
<organism evidence="2 3">
    <name type="scientific">Raoultella planticola</name>
    <name type="common">Klebsiella planticola</name>
    <dbReference type="NCBI Taxonomy" id="575"/>
    <lineage>
        <taxon>Bacteria</taxon>
        <taxon>Pseudomonadati</taxon>
        <taxon>Pseudomonadota</taxon>
        <taxon>Gammaproteobacteria</taxon>
        <taxon>Enterobacterales</taxon>
        <taxon>Enterobacteriaceae</taxon>
        <taxon>Klebsiella/Raoultella group</taxon>
        <taxon>Raoultella</taxon>
    </lineage>
</organism>
<reference evidence="2 3" key="1">
    <citation type="submission" date="2019-03" db="EMBL/GenBank/DDBJ databases">
        <authorList>
            <consortium name="Pathogen Informatics"/>
        </authorList>
    </citation>
    <scope>NUCLEOTIDE SEQUENCE [LARGE SCALE GENOMIC DNA]</scope>
    <source>
        <strain evidence="2 3">NCTC12998</strain>
    </source>
</reference>
<name>A0A485D2A0_RAOPL</name>